<gene>
    <name evidence="3" type="ORF">GCY10_12165</name>
</gene>
<sequence length="355" mass="40323">MVATRLNSIQIMRGIAALIVVAFHIRYNLSVYEQKNLGDLMFSNGEVGVYLFFVISGFIISLSTRRKESPLEFSIKRLLRIYPPYIFSFAILLFLLNENYRLMDVVKSLILIPLNSHAAGPYYGYSILLVAWTLSYELFFYFCFLVSMSLSQKYRAVICSLILSSLIIFGNYYLFGSIGINPHTRAFDGGGVFASIIFITNPIIINFILGMLAEFIYSNTKTNNKLLNKAIKMLAPIVAVISVWGMLSPSMWMGEMQWAMPCFGLVTSLSLLEKSGVSFEFPNLVKIGAISFSIYLIHPIIIELLSQKYFVVFWQNGFTKFSVIILITVFAARIMYETIETPSQKLARKIISKIR</sequence>
<dbReference type="PANTHER" id="PTHR23028:SF131">
    <property type="entry name" value="BLR2367 PROTEIN"/>
    <property type="match status" value="1"/>
</dbReference>
<feature type="transmembrane region" description="Helical" evidence="1">
    <location>
        <begin position="47"/>
        <end position="64"/>
    </location>
</feature>
<feature type="transmembrane region" description="Helical" evidence="1">
    <location>
        <begin position="317"/>
        <end position="336"/>
    </location>
</feature>
<keyword evidence="1" id="KW-0472">Membrane</keyword>
<name>A0A4U2JXG7_SALET</name>
<keyword evidence="1" id="KW-1133">Transmembrane helix</keyword>
<comment type="caution">
    <text evidence="3">The sequence shown here is derived from an EMBL/GenBank/DDBJ whole genome shotgun (WGS) entry which is preliminary data.</text>
</comment>
<evidence type="ECO:0000313" key="3">
    <source>
        <dbReference type="EMBL" id="EDH1146437.1"/>
    </source>
</evidence>
<protein>
    <submittedName>
        <fullName evidence="3">Acyltransferase family protein</fullName>
    </submittedName>
</protein>
<dbReference type="Pfam" id="PF01757">
    <property type="entry name" value="Acyl_transf_3"/>
    <property type="match status" value="1"/>
</dbReference>
<feature type="transmembrane region" description="Helical" evidence="1">
    <location>
        <begin position="9"/>
        <end position="27"/>
    </location>
</feature>
<keyword evidence="1" id="KW-0812">Transmembrane</keyword>
<dbReference type="GO" id="GO:0016747">
    <property type="term" value="F:acyltransferase activity, transferring groups other than amino-acyl groups"/>
    <property type="evidence" value="ECO:0007669"/>
    <property type="project" value="InterPro"/>
</dbReference>
<feature type="transmembrane region" description="Helical" evidence="1">
    <location>
        <begin position="85"/>
        <end position="102"/>
    </location>
</feature>
<proteinExistence type="predicted"/>
<organism evidence="3">
    <name type="scientific">Salmonella enterica I</name>
    <dbReference type="NCBI Taxonomy" id="59201"/>
    <lineage>
        <taxon>Bacteria</taxon>
        <taxon>Pseudomonadati</taxon>
        <taxon>Pseudomonadota</taxon>
        <taxon>Gammaproteobacteria</taxon>
        <taxon>Enterobacterales</taxon>
        <taxon>Enterobacteriaceae</taxon>
        <taxon>Salmonella</taxon>
    </lineage>
</organism>
<evidence type="ECO:0000259" key="2">
    <source>
        <dbReference type="Pfam" id="PF01757"/>
    </source>
</evidence>
<dbReference type="GO" id="GO:0016020">
    <property type="term" value="C:membrane"/>
    <property type="evidence" value="ECO:0007669"/>
    <property type="project" value="TreeGrafter"/>
</dbReference>
<feature type="transmembrane region" description="Helical" evidence="1">
    <location>
        <begin position="122"/>
        <end position="144"/>
    </location>
</feature>
<feature type="transmembrane region" description="Helical" evidence="1">
    <location>
        <begin position="156"/>
        <end position="175"/>
    </location>
</feature>
<dbReference type="PANTHER" id="PTHR23028">
    <property type="entry name" value="ACETYLTRANSFERASE"/>
    <property type="match status" value="1"/>
</dbReference>
<reference evidence="3" key="1">
    <citation type="submission" date="2019-10" db="EMBL/GenBank/DDBJ databases">
        <authorList>
            <person name="Ashton P.M."/>
            <person name="Dallman T."/>
            <person name="Nair S."/>
            <person name="De Pinna E."/>
            <person name="Peters T."/>
            <person name="Grant K."/>
        </authorList>
    </citation>
    <scope>NUCLEOTIDE SEQUENCE</scope>
    <source>
        <strain evidence="3">821064</strain>
    </source>
</reference>
<feature type="transmembrane region" description="Helical" evidence="1">
    <location>
        <begin position="195"/>
        <end position="218"/>
    </location>
</feature>
<keyword evidence="3" id="KW-0012">Acyltransferase</keyword>
<dbReference type="InterPro" id="IPR050879">
    <property type="entry name" value="Acyltransferase_3"/>
</dbReference>
<dbReference type="GO" id="GO:0000271">
    <property type="term" value="P:polysaccharide biosynthetic process"/>
    <property type="evidence" value="ECO:0007669"/>
    <property type="project" value="TreeGrafter"/>
</dbReference>
<dbReference type="InterPro" id="IPR002656">
    <property type="entry name" value="Acyl_transf_3_dom"/>
</dbReference>
<keyword evidence="3" id="KW-0808">Transferase</keyword>
<feature type="transmembrane region" description="Helical" evidence="1">
    <location>
        <begin position="284"/>
        <end position="305"/>
    </location>
</feature>
<dbReference type="AlphaFoldDB" id="A0A4U2JXG7"/>
<feature type="transmembrane region" description="Helical" evidence="1">
    <location>
        <begin position="230"/>
        <end position="250"/>
    </location>
</feature>
<evidence type="ECO:0000256" key="1">
    <source>
        <dbReference type="SAM" id="Phobius"/>
    </source>
</evidence>
<feature type="domain" description="Acyltransferase 3" evidence="2">
    <location>
        <begin position="7"/>
        <end position="334"/>
    </location>
</feature>
<dbReference type="EMBL" id="AAMGLJ010000009">
    <property type="protein sequence ID" value="EDH1146437.1"/>
    <property type="molecule type" value="Genomic_DNA"/>
</dbReference>
<accession>A0A4U2JXG7</accession>